<feature type="transmembrane region" description="Helical" evidence="2">
    <location>
        <begin position="42"/>
        <end position="63"/>
    </location>
</feature>
<keyword evidence="2" id="KW-0472">Membrane</keyword>
<evidence type="ECO:0000256" key="1">
    <source>
        <dbReference type="SAM" id="MobiDB-lite"/>
    </source>
</evidence>
<feature type="transmembrane region" description="Helical" evidence="2">
    <location>
        <begin position="307"/>
        <end position="324"/>
    </location>
</feature>
<protein>
    <submittedName>
        <fullName evidence="4">Acyltransferase family protein</fullName>
        <ecNumber evidence="4">2.3.-.-</ecNumber>
    </submittedName>
</protein>
<dbReference type="PANTHER" id="PTHR23028">
    <property type="entry name" value="ACETYLTRANSFERASE"/>
    <property type="match status" value="1"/>
</dbReference>
<gene>
    <name evidence="4" type="ORF">ACFPM7_13050</name>
</gene>
<feature type="domain" description="Acyltransferase 3" evidence="3">
    <location>
        <begin position="9"/>
        <end position="324"/>
    </location>
</feature>
<dbReference type="PANTHER" id="PTHR23028:SF131">
    <property type="entry name" value="BLR2367 PROTEIN"/>
    <property type="match status" value="1"/>
</dbReference>
<dbReference type="EC" id="2.3.-.-" evidence="4"/>
<evidence type="ECO:0000313" key="4">
    <source>
        <dbReference type="EMBL" id="MFC5287982.1"/>
    </source>
</evidence>
<evidence type="ECO:0000313" key="5">
    <source>
        <dbReference type="Proteomes" id="UP001596157"/>
    </source>
</evidence>
<feature type="transmembrane region" description="Helical" evidence="2">
    <location>
        <begin position="84"/>
        <end position="105"/>
    </location>
</feature>
<feature type="transmembrane region" description="Helical" evidence="2">
    <location>
        <begin position="273"/>
        <end position="295"/>
    </location>
</feature>
<keyword evidence="4" id="KW-0808">Transferase</keyword>
<dbReference type="EMBL" id="JBHSKF010000005">
    <property type="protein sequence ID" value="MFC5287982.1"/>
    <property type="molecule type" value="Genomic_DNA"/>
</dbReference>
<dbReference type="InterPro" id="IPR002656">
    <property type="entry name" value="Acyl_transf_3_dom"/>
</dbReference>
<evidence type="ECO:0000256" key="2">
    <source>
        <dbReference type="SAM" id="Phobius"/>
    </source>
</evidence>
<keyword evidence="4" id="KW-0012">Acyltransferase</keyword>
<sequence length="397" mass="42451">MPKSTRKVSWDVVRVVAVLSVAVGHITRQGPLSHPELGPIDVYIPVLFGANTLLVVSAFFICVTVRRGPTGRWLGHKLAKLLPAYFAALIATYLVLNTVAGHFGWYEPTERDLWANLLLIQNFSADFAYVDGSYWTMSAQVLAFVAAALLVPRAWLRGRALTVLLWSLILVPIAVAQFNRATPDALLSRVLFDGLTLHRAALFGAGAVIYLWTKDRVSFRHLIGYCFATVAALEWHTEHTDTPSTIAFGVALAMVVAAAGGPDWNIGPLAKPVTWLGGISLGVYLVHQELGYVLARVLVRLGVGQTGRVVLCLAMAVLLGWALTRTIEGPAYTWLTTGGPARLWRTLGDLPTVPAQPQASSSGGTPLSADAGPRPASQARTAAAGPPTSAPPVPDTT</sequence>
<feature type="region of interest" description="Disordered" evidence="1">
    <location>
        <begin position="354"/>
        <end position="397"/>
    </location>
</feature>
<evidence type="ECO:0000259" key="3">
    <source>
        <dbReference type="Pfam" id="PF01757"/>
    </source>
</evidence>
<comment type="caution">
    <text evidence="4">The sequence shown here is derived from an EMBL/GenBank/DDBJ whole genome shotgun (WGS) entry which is preliminary data.</text>
</comment>
<dbReference type="InterPro" id="IPR050879">
    <property type="entry name" value="Acyltransferase_3"/>
</dbReference>
<reference evidence="5" key="1">
    <citation type="journal article" date="2019" name="Int. J. Syst. Evol. Microbiol.">
        <title>The Global Catalogue of Microorganisms (GCM) 10K type strain sequencing project: providing services to taxonomists for standard genome sequencing and annotation.</title>
        <authorList>
            <consortium name="The Broad Institute Genomics Platform"/>
            <consortium name="The Broad Institute Genome Sequencing Center for Infectious Disease"/>
            <person name="Wu L."/>
            <person name="Ma J."/>
        </authorList>
    </citation>
    <scope>NUCLEOTIDE SEQUENCE [LARGE SCALE GENOMIC DNA]</scope>
    <source>
        <strain evidence="5">CCUG 59778</strain>
    </source>
</reference>
<dbReference type="Proteomes" id="UP001596157">
    <property type="component" value="Unassembled WGS sequence"/>
</dbReference>
<proteinExistence type="predicted"/>
<organism evidence="4 5">
    <name type="scientific">Actinokineospora guangxiensis</name>
    <dbReference type="NCBI Taxonomy" id="1490288"/>
    <lineage>
        <taxon>Bacteria</taxon>
        <taxon>Bacillati</taxon>
        <taxon>Actinomycetota</taxon>
        <taxon>Actinomycetes</taxon>
        <taxon>Pseudonocardiales</taxon>
        <taxon>Pseudonocardiaceae</taxon>
        <taxon>Actinokineospora</taxon>
    </lineage>
</organism>
<feature type="compositionally biased region" description="Polar residues" evidence="1">
    <location>
        <begin position="355"/>
        <end position="365"/>
    </location>
</feature>
<keyword evidence="2" id="KW-1133">Transmembrane helix</keyword>
<dbReference type="GO" id="GO:0016746">
    <property type="term" value="F:acyltransferase activity"/>
    <property type="evidence" value="ECO:0007669"/>
    <property type="project" value="UniProtKB-KW"/>
</dbReference>
<keyword evidence="2" id="KW-0812">Transmembrane</keyword>
<feature type="compositionally biased region" description="Pro residues" evidence="1">
    <location>
        <begin position="388"/>
        <end position="397"/>
    </location>
</feature>
<accession>A0ABW0EKN2</accession>
<feature type="transmembrane region" description="Helical" evidence="2">
    <location>
        <begin position="12"/>
        <end position="30"/>
    </location>
</feature>
<feature type="transmembrane region" description="Helical" evidence="2">
    <location>
        <begin position="158"/>
        <end position="178"/>
    </location>
</feature>
<name>A0ABW0EKN2_9PSEU</name>
<dbReference type="RefSeq" id="WP_378247491.1">
    <property type="nucleotide sequence ID" value="NZ_JBHSKF010000005.1"/>
</dbReference>
<dbReference type="Pfam" id="PF01757">
    <property type="entry name" value="Acyl_transf_3"/>
    <property type="match status" value="1"/>
</dbReference>
<feature type="transmembrane region" description="Helical" evidence="2">
    <location>
        <begin position="132"/>
        <end position="151"/>
    </location>
</feature>
<feature type="transmembrane region" description="Helical" evidence="2">
    <location>
        <begin position="190"/>
        <end position="212"/>
    </location>
</feature>
<keyword evidence="5" id="KW-1185">Reference proteome</keyword>
<feature type="transmembrane region" description="Helical" evidence="2">
    <location>
        <begin position="243"/>
        <end position="261"/>
    </location>
</feature>